<dbReference type="InterPro" id="IPR009688">
    <property type="entry name" value="FAM210A/B-like_dom"/>
</dbReference>
<protein>
    <submittedName>
        <fullName evidence="2">N-terminal acetyltransferase</fullName>
    </submittedName>
</protein>
<evidence type="ECO:0000313" key="3">
    <source>
        <dbReference type="Proteomes" id="UP000195602"/>
    </source>
</evidence>
<evidence type="ECO:0000313" key="2">
    <source>
        <dbReference type="EMBL" id="OVF08504.1"/>
    </source>
</evidence>
<proteinExistence type="predicted"/>
<dbReference type="OMA" id="VHSMGQE"/>
<dbReference type="Proteomes" id="UP000195602">
    <property type="component" value="Unassembled WGS sequence"/>
</dbReference>
<feature type="domain" description="DUF1279" evidence="1">
    <location>
        <begin position="43"/>
        <end position="157"/>
    </location>
</feature>
<gene>
    <name evidence="2" type="ORF">A9F13_08g02134</name>
</gene>
<comment type="caution">
    <text evidence="2">The sequence shown here is derived from an EMBL/GenBank/DDBJ whole genome shotgun (WGS) entry which is preliminary data.</text>
</comment>
<evidence type="ECO:0000259" key="1">
    <source>
        <dbReference type="Pfam" id="PF06916"/>
    </source>
</evidence>
<dbReference type="AlphaFoldDB" id="A0AA91PZT7"/>
<organism evidence="2 3">
    <name type="scientific">Clavispora lusitaniae</name>
    <name type="common">Candida lusitaniae</name>
    <dbReference type="NCBI Taxonomy" id="36911"/>
    <lineage>
        <taxon>Eukaryota</taxon>
        <taxon>Fungi</taxon>
        <taxon>Dikarya</taxon>
        <taxon>Ascomycota</taxon>
        <taxon>Saccharomycotina</taxon>
        <taxon>Pichiomycetes</taxon>
        <taxon>Metschnikowiaceae</taxon>
        <taxon>Clavispora</taxon>
    </lineage>
</organism>
<dbReference type="Pfam" id="PF06916">
    <property type="entry name" value="FAM210A-B_dom"/>
    <property type="match status" value="1"/>
</dbReference>
<dbReference type="InterPro" id="IPR045866">
    <property type="entry name" value="FAM210A/B-like"/>
</dbReference>
<reference evidence="2 3" key="1">
    <citation type="submission" date="2017-04" db="EMBL/GenBank/DDBJ databases">
        <title>Draft genome of the yeast Clavispora lusitaniae type strain CBS 6936.</title>
        <authorList>
            <person name="Durrens P."/>
            <person name="Klopp C."/>
            <person name="Biteau N."/>
            <person name="Fitton-Ouhabi V."/>
            <person name="Dementhon K."/>
            <person name="Accoceberry I."/>
            <person name="Sherman D.J."/>
            <person name="Noel T."/>
        </authorList>
    </citation>
    <scope>NUCLEOTIDE SEQUENCE [LARGE SCALE GENOMIC DNA]</scope>
    <source>
        <strain evidence="2 3">CBS 6936</strain>
    </source>
</reference>
<dbReference type="GO" id="GO:0005739">
    <property type="term" value="C:mitochondrion"/>
    <property type="evidence" value="ECO:0007669"/>
    <property type="project" value="TreeGrafter"/>
</dbReference>
<dbReference type="KEGG" id="clus:A9F13_08g02134"/>
<sequence>MFRLAASLRPQLQPKAGQTMLAALKPRAFGQVRLNSTRKPTGIKALMKEYGYSALGVYLFLSMLDLPICYFAVHSMGKEKIELYENKVKQYFGFGKSDAELERMQEINKIEEESEPKQPEPEGMFSWFSWTEFVIAYGIHKSVFIFVRVPLTAALTPSIVKMLRGWGFKIGTDGLSATAAIAKDRVTASATGGRFGTRPTKKNKWFWFF</sequence>
<dbReference type="PANTHER" id="PTHR21377">
    <property type="entry name" value="PROTEIN FAM210B, MITOCHONDRIAL"/>
    <property type="match status" value="1"/>
</dbReference>
<dbReference type="PANTHER" id="PTHR21377:SF0">
    <property type="entry name" value="PROTEIN FAM210B, MITOCHONDRIAL"/>
    <property type="match status" value="1"/>
</dbReference>
<dbReference type="EMBL" id="LYUB02000008">
    <property type="protein sequence ID" value="OVF08504.1"/>
    <property type="molecule type" value="Genomic_DNA"/>
</dbReference>
<name>A0AA91PZT7_CLALS</name>
<accession>A0AA91PZT7</accession>